<evidence type="ECO:0000256" key="2">
    <source>
        <dbReference type="ARBA" id="ARBA00009853"/>
    </source>
</evidence>
<sequence length="324" mass="34838">MTPVLQGVLAVLAYTGLIATADGITKLIAEGFASAQLFAVSGLLVAGFCLIASRIQGHPDQLRTRCPGAMALRSVATVLACSCFFYAFRYLALAEVFVFVALMPLMAALLSGMILKERIRPLVWLAICVGGGGLLLMQPALQVGDRLGSVLALLGMCLGTLSIVMARYISRYESNVLAQVFYPNLTLGLVMLCLLPFVWKPMAALDCVWIATYAVVLFGARWLLVLGLRHLPAYTVTPLLNLQFVWMALIGLVVFGELPLLSTYLGMAVVAASSVFLVWEQFKMPQLLGTGRAGRGADDGTPAHRLMSMGASVPLRREPSRAGR</sequence>
<dbReference type="InterPro" id="IPR037185">
    <property type="entry name" value="EmrE-like"/>
</dbReference>
<evidence type="ECO:0000256" key="1">
    <source>
        <dbReference type="ARBA" id="ARBA00004141"/>
    </source>
</evidence>
<dbReference type="PANTHER" id="PTHR22911">
    <property type="entry name" value="ACYL-MALONYL CONDENSING ENZYME-RELATED"/>
    <property type="match status" value="1"/>
</dbReference>
<feature type="domain" description="EamA" evidence="7">
    <location>
        <begin position="7"/>
        <end position="137"/>
    </location>
</feature>
<feature type="transmembrane region" description="Helical" evidence="6">
    <location>
        <begin position="96"/>
        <end position="115"/>
    </location>
</feature>
<dbReference type="PATRIC" id="fig|1768241.3.peg.1066"/>
<accession>A0A132C0P1</accession>
<evidence type="ECO:0000256" key="4">
    <source>
        <dbReference type="ARBA" id="ARBA00022989"/>
    </source>
</evidence>
<feature type="transmembrane region" description="Helical" evidence="6">
    <location>
        <begin position="203"/>
        <end position="224"/>
    </location>
</feature>
<dbReference type="RefSeq" id="WP_082705038.1">
    <property type="nucleotide sequence ID" value="NZ_LPUY01000029.1"/>
</dbReference>
<organism evidence="8 9">
    <name type="scientific">Tritonibacter horizontis</name>
    <dbReference type="NCBI Taxonomy" id="1768241"/>
    <lineage>
        <taxon>Bacteria</taxon>
        <taxon>Pseudomonadati</taxon>
        <taxon>Pseudomonadota</taxon>
        <taxon>Alphaproteobacteria</taxon>
        <taxon>Rhodobacterales</taxon>
        <taxon>Paracoccaceae</taxon>
        <taxon>Tritonibacter</taxon>
    </lineage>
</organism>
<comment type="caution">
    <text evidence="8">The sequence shown here is derived from an EMBL/GenBank/DDBJ whole genome shotgun (WGS) entry which is preliminary data.</text>
</comment>
<dbReference type="PANTHER" id="PTHR22911:SF6">
    <property type="entry name" value="SOLUTE CARRIER FAMILY 35 MEMBER G1"/>
    <property type="match status" value="1"/>
</dbReference>
<dbReference type="OrthoDB" id="7818056at2"/>
<evidence type="ECO:0000256" key="6">
    <source>
        <dbReference type="SAM" id="Phobius"/>
    </source>
</evidence>
<evidence type="ECO:0000256" key="5">
    <source>
        <dbReference type="ARBA" id="ARBA00023136"/>
    </source>
</evidence>
<dbReference type="EMBL" id="LPUY01000029">
    <property type="protein sequence ID" value="KUP94096.1"/>
    <property type="molecule type" value="Genomic_DNA"/>
</dbReference>
<feature type="transmembrane region" description="Helical" evidence="6">
    <location>
        <begin position="31"/>
        <end position="51"/>
    </location>
</feature>
<dbReference type="AlphaFoldDB" id="A0A132C0P1"/>
<proteinExistence type="inferred from homology"/>
<reference evidence="8 9" key="1">
    <citation type="submission" date="2015-12" db="EMBL/GenBank/DDBJ databases">
        <title>Genome sequence of the marine Rhodobacteraceae strain O3.65, Candidatus Tritonibacter horizontis.</title>
        <authorList>
            <person name="Poehlein A."/>
            <person name="Giebel H.A."/>
            <person name="Voget S."/>
            <person name="Brinkhoff T."/>
        </authorList>
    </citation>
    <scope>NUCLEOTIDE SEQUENCE [LARGE SCALE GENOMIC DNA]</scope>
    <source>
        <strain evidence="8 9">O3.65</strain>
    </source>
</reference>
<keyword evidence="4 6" id="KW-1133">Transmembrane helix</keyword>
<name>A0A132C0P1_9RHOB</name>
<keyword evidence="5 6" id="KW-0472">Membrane</keyword>
<feature type="transmembrane region" description="Helical" evidence="6">
    <location>
        <begin position="261"/>
        <end position="279"/>
    </location>
</feature>
<dbReference type="SUPFAM" id="SSF103481">
    <property type="entry name" value="Multidrug resistance efflux transporter EmrE"/>
    <property type="match status" value="2"/>
</dbReference>
<evidence type="ECO:0000256" key="3">
    <source>
        <dbReference type="ARBA" id="ARBA00022692"/>
    </source>
</evidence>
<evidence type="ECO:0000313" key="8">
    <source>
        <dbReference type="EMBL" id="KUP94096.1"/>
    </source>
</evidence>
<comment type="similarity">
    <text evidence="2">Belongs to the drug/metabolite transporter (DMT) superfamily. 10 TMS drug/metabolite exporter (DME) (TC 2.A.7.3) family.</text>
</comment>
<dbReference type="Proteomes" id="UP000068382">
    <property type="component" value="Unassembled WGS sequence"/>
</dbReference>
<dbReference type="Pfam" id="PF00892">
    <property type="entry name" value="EamA"/>
    <property type="match status" value="1"/>
</dbReference>
<feature type="transmembrane region" description="Helical" evidence="6">
    <location>
        <begin position="71"/>
        <end position="90"/>
    </location>
</feature>
<keyword evidence="9" id="KW-1185">Reference proteome</keyword>
<dbReference type="InterPro" id="IPR000620">
    <property type="entry name" value="EamA_dom"/>
</dbReference>
<keyword evidence="3 6" id="KW-0812">Transmembrane</keyword>
<comment type="subcellular location">
    <subcellularLocation>
        <location evidence="1">Membrane</location>
        <topology evidence="1">Multi-pass membrane protein</topology>
    </subcellularLocation>
</comment>
<feature type="transmembrane region" description="Helical" evidence="6">
    <location>
        <begin position="231"/>
        <end position="255"/>
    </location>
</feature>
<evidence type="ECO:0000313" key="9">
    <source>
        <dbReference type="Proteomes" id="UP000068382"/>
    </source>
</evidence>
<feature type="transmembrane region" description="Helical" evidence="6">
    <location>
        <begin position="122"/>
        <end position="141"/>
    </location>
</feature>
<feature type="transmembrane region" description="Helical" evidence="6">
    <location>
        <begin position="176"/>
        <end position="197"/>
    </location>
</feature>
<protein>
    <submittedName>
        <fullName evidence="8">EamA-like transporter family protein</fullName>
    </submittedName>
</protein>
<feature type="transmembrane region" description="Helical" evidence="6">
    <location>
        <begin position="147"/>
        <end position="169"/>
    </location>
</feature>
<dbReference type="GO" id="GO:0016020">
    <property type="term" value="C:membrane"/>
    <property type="evidence" value="ECO:0007669"/>
    <property type="project" value="UniProtKB-SubCell"/>
</dbReference>
<evidence type="ECO:0000259" key="7">
    <source>
        <dbReference type="Pfam" id="PF00892"/>
    </source>
</evidence>
<gene>
    <name evidence="8" type="ORF">TRIHO_10250</name>
</gene>